<protein>
    <submittedName>
        <fullName evidence="2">Uncharacterized protein</fullName>
    </submittedName>
</protein>
<dbReference type="SUPFAM" id="SSF53474">
    <property type="entry name" value="alpha/beta-Hydrolases"/>
    <property type="match status" value="1"/>
</dbReference>
<dbReference type="AlphaFoldDB" id="A0A7R7VYR8"/>
<feature type="transmembrane region" description="Helical" evidence="1">
    <location>
        <begin position="211"/>
        <end position="229"/>
    </location>
</feature>
<keyword evidence="1" id="KW-1133">Transmembrane helix</keyword>
<dbReference type="Proteomes" id="UP000661280">
    <property type="component" value="Chromosome 1"/>
</dbReference>
<reference evidence="2" key="2">
    <citation type="submission" date="2021-02" db="EMBL/GenBank/DDBJ databases">
        <title>Aspergillus luchuensis mut. kawachii IFO 4304 genome sequence.</title>
        <authorList>
            <person name="Mori K."/>
            <person name="Kadooka C."/>
            <person name="Goto M."/>
            <person name="Futagami T."/>
        </authorList>
    </citation>
    <scope>NUCLEOTIDE SEQUENCE</scope>
    <source>
        <strain evidence="2">IFO 4308</strain>
    </source>
</reference>
<evidence type="ECO:0000256" key="1">
    <source>
        <dbReference type="SAM" id="Phobius"/>
    </source>
</evidence>
<dbReference type="InterPro" id="IPR029058">
    <property type="entry name" value="AB_hydrolase_fold"/>
</dbReference>
<feature type="transmembrane region" description="Helical" evidence="1">
    <location>
        <begin position="138"/>
        <end position="162"/>
    </location>
</feature>
<dbReference type="KEGG" id="aluc:AKAW2_10284S"/>
<reference evidence="2" key="1">
    <citation type="submission" date="2021-01" db="EMBL/GenBank/DDBJ databases">
        <authorList>
            <consortium name="Aspergillus luchuensis mut. kawachii IFO 4304 genome sequencing consortium"/>
            <person name="Kazuki M."/>
            <person name="Futagami T."/>
        </authorList>
    </citation>
    <scope>NUCLEOTIDE SEQUENCE</scope>
    <source>
        <strain evidence="2">IFO 4308</strain>
    </source>
</reference>
<gene>
    <name evidence="2" type="ORF">AKAW2_10284S</name>
</gene>
<keyword evidence="1" id="KW-0812">Transmembrane</keyword>
<name>A0A7R7VYR8_ASPKA</name>
<proteinExistence type="predicted"/>
<keyword evidence="3" id="KW-1185">Reference proteome</keyword>
<feature type="transmembrane region" description="Helical" evidence="1">
    <location>
        <begin position="183"/>
        <end position="205"/>
    </location>
</feature>
<dbReference type="RefSeq" id="XP_041537004.1">
    <property type="nucleotide sequence ID" value="XM_041685479.1"/>
</dbReference>
<evidence type="ECO:0000313" key="3">
    <source>
        <dbReference type="Proteomes" id="UP000661280"/>
    </source>
</evidence>
<sequence length="560" mass="63967">MLWLENLGSSGRRGSRSIRLKLDDPAPLAGHFEVFRGAFQPLVHSSNQANHGVPDRSSRRVRQVLGCHMRYLGNYIYRHPSTIHTTKLRRPCLIIFTCFTLDHFITQLVTMPAGSCQVYGSVSGEDINSYPKYTGSPLLLFLADLWLFLCNIFYLPCIFLPLTPWPCGGLDELYPSLANIFDICLHCVLFVLQLVFLASLPLFIWLPFGVYVLYIVTALALNTLICYALNRGIPADGLRSTEDDFSRRWNRHEDEYWIFLNGICVGRNWLQNNVDRISRTFHRPVVGVHNKTTGVIFDIIQCLIQRCLLYATNDVRDCYVLVRRALYRPEVKKVVLILHSQGGIEGGMILDWLLDEVPQDLIRQLEIYTFGCLANHFNNPYRDTASCNAAMRYVRTGDITGNIHNRSILHIEHYANKRDFACRFGVLNFDHSKPQDRRENRFMGKVLVSPASGHQFNQHYLDTMFPLDPTNRFTREPREGDFMDTDVTVSRHDRCEEDRPVTILDAAGLLDAGTGEVDGTSLNSVLSGSAQNMKVGLNMKLKMHQMSRLWLYRNGGRPVS</sequence>
<dbReference type="OrthoDB" id="202545at2759"/>
<accession>A0A7R7VYR8</accession>
<dbReference type="PANTHER" id="PTHR42044">
    <property type="entry name" value="DUF676 DOMAIN-CONTAINING PROTEIN-RELATED"/>
    <property type="match status" value="1"/>
</dbReference>
<organism evidence="2 3">
    <name type="scientific">Aspergillus kawachii</name>
    <name type="common">White koji mold</name>
    <name type="synonym">Aspergillus awamori var. kawachi</name>
    <dbReference type="NCBI Taxonomy" id="1069201"/>
    <lineage>
        <taxon>Eukaryota</taxon>
        <taxon>Fungi</taxon>
        <taxon>Dikarya</taxon>
        <taxon>Ascomycota</taxon>
        <taxon>Pezizomycotina</taxon>
        <taxon>Eurotiomycetes</taxon>
        <taxon>Eurotiomycetidae</taxon>
        <taxon>Eurotiales</taxon>
        <taxon>Aspergillaceae</taxon>
        <taxon>Aspergillus</taxon>
        <taxon>Aspergillus subgen. Circumdati</taxon>
    </lineage>
</organism>
<keyword evidence="1" id="KW-0472">Membrane</keyword>
<dbReference type="EMBL" id="AP024425">
    <property type="protein sequence ID" value="BCR93238.1"/>
    <property type="molecule type" value="Genomic_DNA"/>
</dbReference>
<evidence type="ECO:0000313" key="2">
    <source>
        <dbReference type="EMBL" id="BCR93238.1"/>
    </source>
</evidence>
<dbReference type="PANTHER" id="PTHR42044:SF2">
    <property type="entry name" value="DUF676 DOMAIN-CONTAINING PROTEIN"/>
    <property type="match status" value="1"/>
</dbReference>
<dbReference type="GeneID" id="64954563"/>